<dbReference type="GO" id="GO:0008703">
    <property type="term" value="F:5-amino-6-(5-phosphoribosylamino)uracil reductase activity"/>
    <property type="evidence" value="ECO:0007669"/>
    <property type="project" value="InterPro"/>
</dbReference>
<dbReference type="InterPro" id="IPR002734">
    <property type="entry name" value="RibDG_C"/>
</dbReference>
<name>A0A5E7V8C6_PSEFL</name>
<accession>A0A5E7V8C6</accession>
<evidence type="ECO:0000313" key="3">
    <source>
        <dbReference type="Proteomes" id="UP000327191"/>
    </source>
</evidence>
<evidence type="ECO:0000259" key="1">
    <source>
        <dbReference type="Pfam" id="PF01872"/>
    </source>
</evidence>
<evidence type="ECO:0000313" key="2">
    <source>
        <dbReference type="EMBL" id="VVQ19165.1"/>
    </source>
</evidence>
<sequence>MRTLTVAAFVSLDGVMQAPGGPEEDCSGGFRFGGWIVPYADKTTGQAVMDLFSQPFELLLGRRTYDIFAAYWPHTQADSPHHSIADLFNAVPKHVATHCADSLAWHNSHALEGNLVDAINALKRQDGPRLLTQGSGDLVRQLLSAGLVDELRLMIHPILLGRGKRLFDDNAQASAFTLVNSISSPGGVLITRYTRSGEVRTGSFEGVR</sequence>
<dbReference type="Proteomes" id="UP000327191">
    <property type="component" value="Unassembled WGS sequence"/>
</dbReference>
<dbReference type="RefSeq" id="WP_150673831.1">
    <property type="nucleotide sequence ID" value="NZ_CABVJE010000023.1"/>
</dbReference>
<feature type="domain" description="Bacterial bifunctional deaminase-reductase C-terminal" evidence="1">
    <location>
        <begin position="2"/>
        <end position="186"/>
    </location>
</feature>
<dbReference type="OrthoDB" id="7342392at2"/>
<proteinExistence type="predicted"/>
<dbReference type="Pfam" id="PF01872">
    <property type="entry name" value="RibD_C"/>
    <property type="match status" value="1"/>
</dbReference>
<dbReference type="Gene3D" id="3.40.430.10">
    <property type="entry name" value="Dihydrofolate Reductase, subunit A"/>
    <property type="match status" value="1"/>
</dbReference>
<dbReference type="GO" id="GO:0009231">
    <property type="term" value="P:riboflavin biosynthetic process"/>
    <property type="evidence" value="ECO:0007669"/>
    <property type="project" value="InterPro"/>
</dbReference>
<dbReference type="InterPro" id="IPR024072">
    <property type="entry name" value="DHFR-like_dom_sf"/>
</dbReference>
<organism evidence="2 3">
    <name type="scientific">Pseudomonas fluorescens</name>
    <dbReference type="NCBI Taxonomy" id="294"/>
    <lineage>
        <taxon>Bacteria</taxon>
        <taxon>Pseudomonadati</taxon>
        <taxon>Pseudomonadota</taxon>
        <taxon>Gammaproteobacteria</taxon>
        <taxon>Pseudomonadales</taxon>
        <taxon>Pseudomonadaceae</taxon>
        <taxon>Pseudomonas</taxon>
    </lineage>
</organism>
<dbReference type="SUPFAM" id="SSF53597">
    <property type="entry name" value="Dihydrofolate reductase-like"/>
    <property type="match status" value="1"/>
</dbReference>
<gene>
    <name evidence="2" type="primary">yyaP</name>
    <name evidence="2" type="ORF">PS938_04672</name>
</gene>
<protein>
    <recommendedName>
        <fullName evidence="1">Bacterial bifunctional deaminase-reductase C-terminal domain-containing protein</fullName>
    </recommendedName>
</protein>
<dbReference type="AlphaFoldDB" id="A0A5E7V8C6"/>
<reference evidence="2 3" key="1">
    <citation type="submission" date="2019-09" db="EMBL/GenBank/DDBJ databases">
        <authorList>
            <person name="Chandra G."/>
            <person name="Truman W A."/>
        </authorList>
    </citation>
    <scope>NUCLEOTIDE SEQUENCE [LARGE SCALE GENOMIC DNA]</scope>
    <source>
        <strain evidence="2">PS938</strain>
    </source>
</reference>
<dbReference type="InterPro" id="IPR050765">
    <property type="entry name" value="Riboflavin_Biosynth_HTPR"/>
</dbReference>
<dbReference type="PANTHER" id="PTHR38011">
    <property type="entry name" value="DIHYDROFOLATE REDUCTASE FAMILY PROTEIN (AFU_ORTHOLOGUE AFUA_8G06820)"/>
    <property type="match status" value="1"/>
</dbReference>
<dbReference type="PANTHER" id="PTHR38011:SF2">
    <property type="entry name" value="BIFUNCTIONAL DEAMINASE-REDUCTASE DOMAIN PROTEIN"/>
    <property type="match status" value="1"/>
</dbReference>
<dbReference type="EMBL" id="CABVJE010000023">
    <property type="protein sequence ID" value="VVQ19165.1"/>
    <property type="molecule type" value="Genomic_DNA"/>
</dbReference>